<evidence type="ECO:0000256" key="2">
    <source>
        <dbReference type="ARBA" id="ARBA00004141"/>
    </source>
</evidence>
<keyword evidence="11" id="KW-1185">Reference proteome</keyword>
<organism evidence="10 11">
    <name type="scientific">Legionella drozanskii LLAP-1</name>
    <dbReference type="NCBI Taxonomy" id="1212489"/>
    <lineage>
        <taxon>Bacteria</taxon>
        <taxon>Pseudomonadati</taxon>
        <taxon>Pseudomonadota</taxon>
        <taxon>Gammaproteobacteria</taxon>
        <taxon>Legionellales</taxon>
        <taxon>Legionellaceae</taxon>
        <taxon>Legionella</taxon>
    </lineage>
</organism>
<comment type="function">
    <text evidence="1">May be specifically involved in the processing, transport, and/or maturation of the MADH beta-subunit.</text>
</comment>
<evidence type="ECO:0000256" key="4">
    <source>
        <dbReference type="ARBA" id="ARBA00019078"/>
    </source>
</evidence>
<dbReference type="GO" id="GO:0030416">
    <property type="term" value="P:methylamine metabolic process"/>
    <property type="evidence" value="ECO:0007669"/>
    <property type="project" value="InterPro"/>
</dbReference>
<feature type="transmembrane region" description="Helical" evidence="8">
    <location>
        <begin position="134"/>
        <end position="153"/>
    </location>
</feature>
<dbReference type="AlphaFoldDB" id="A0A0W0TBF5"/>
<dbReference type="InterPro" id="IPR045057">
    <property type="entry name" value="Gcn5-rel_NAT"/>
</dbReference>
<protein>
    <recommendedName>
        <fullName evidence="4">Methylamine utilization protein MauE</fullName>
    </recommendedName>
</protein>
<name>A0A0W0TBF5_9GAMM</name>
<reference evidence="10 11" key="1">
    <citation type="submission" date="2015-11" db="EMBL/GenBank/DDBJ databases">
        <title>Genomic analysis of 38 Legionella species identifies large and diverse effector repertoires.</title>
        <authorList>
            <person name="Burstein D."/>
            <person name="Amaro F."/>
            <person name="Zusman T."/>
            <person name="Lifshitz Z."/>
            <person name="Cohen O."/>
            <person name="Gilbert J.A."/>
            <person name="Pupko T."/>
            <person name="Shuman H.A."/>
            <person name="Segal G."/>
        </authorList>
    </citation>
    <scope>NUCLEOTIDE SEQUENCE [LARGE SCALE GENOMIC DNA]</scope>
    <source>
        <strain evidence="10 11">ATCC 700990</strain>
    </source>
</reference>
<dbReference type="InterPro" id="IPR031165">
    <property type="entry name" value="GNAT_YJDJ"/>
</dbReference>
<dbReference type="EMBL" id="LNXY01000003">
    <property type="protein sequence ID" value="KTC92906.1"/>
    <property type="molecule type" value="Genomic_DNA"/>
</dbReference>
<dbReference type="OrthoDB" id="527973at2"/>
<feature type="domain" description="N-acetyltransferase" evidence="9">
    <location>
        <begin position="6"/>
        <end position="92"/>
    </location>
</feature>
<dbReference type="Gene3D" id="3.40.630.30">
    <property type="match status" value="1"/>
</dbReference>
<evidence type="ECO:0000259" key="9">
    <source>
        <dbReference type="PROSITE" id="PS51729"/>
    </source>
</evidence>
<dbReference type="Proteomes" id="UP000054736">
    <property type="component" value="Unassembled WGS sequence"/>
</dbReference>
<feature type="transmembrane region" description="Helical" evidence="8">
    <location>
        <begin position="107"/>
        <end position="128"/>
    </location>
</feature>
<comment type="caution">
    <text evidence="10">The sequence shown here is derived from an EMBL/GenBank/DDBJ whole genome shotgun (WGS) entry which is preliminary data.</text>
</comment>
<dbReference type="PANTHER" id="PTHR31435">
    <property type="entry name" value="PROTEIN NATD1"/>
    <property type="match status" value="1"/>
</dbReference>
<evidence type="ECO:0000256" key="1">
    <source>
        <dbReference type="ARBA" id="ARBA00003475"/>
    </source>
</evidence>
<dbReference type="GO" id="GO:0016020">
    <property type="term" value="C:membrane"/>
    <property type="evidence" value="ECO:0007669"/>
    <property type="project" value="UniProtKB-SubCell"/>
</dbReference>
<evidence type="ECO:0000256" key="8">
    <source>
        <dbReference type="SAM" id="Phobius"/>
    </source>
</evidence>
<gene>
    <name evidence="10" type="primary">grxC_1</name>
    <name evidence="10" type="ORF">Ldro_0277</name>
</gene>
<dbReference type="PATRIC" id="fig|1212489.4.peg.288"/>
<dbReference type="PANTHER" id="PTHR31435:SF9">
    <property type="entry name" value="PROTEIN NATD1"/>
    <property type="match status" value="1"/>
</dbReference>
<dbReference type="InterPro" id="IPR009908">
    <property type="entry name" value="Methylamine_util_MauE"/>
</dbReference>
<evidence type="ECO:0000256" key="3">
    <source>
        <dbReference type="ARBA" id="ARBA00004856"/>
    </source>
</evidence>
<evidence type="ECO:0000256" key="5">
    <source>
        <dbReference type="ARBA" id="ARBA00022692"/>
    </source>
</evidence>
<keyword evidence="5 8" id="KW-0812">Transmembrane</keyword>
<feature type="transmembrane region" description="Helical" evidence="8">
    <location>
        <begin position="197"/>
        <end position="218"/>
    </location>
</feature>
<proteinExistence type="predicted"/>
<comment type="pathway">
    <text evidence="3">One-carbon metabolism; methylamine degradation.</text>
</comment>
<evidence type="ECO:0000313" key="11">
    <source>
        <dbReference type="Proteomes" id="UP000054736"/>
    </source>
</evidence>
<dbReference type="PROSITE" id="PS51729">
    <property type="entry name" value="GNAT_YJDJ"/>
    <property type="match status" value="1"/>
</dbReference>
<dbReference type="RefSeq" id="WP_058494638.1">
    <property type="nucleotide sequence ID" value="NZ_CAAAIU010000003.1"/>
</dbReference>
<dbReference type="SUPFAM" id="SSF55729">
    <property type="entry name" value="Acyl-CoA N-acyltransferases (Nat)"/>
    <property type="match status" value="1"/>
</dbReference>
<sequence length="261" mass="29994">MELNIEHDKKNQKFYLKKNHEEGNLKYKKLDGQTLDYYATFIPENLRNQGIADNITDYALQYAKDNNYQVVPSCPYVKGFIERHPKYKSLVKEKSEEHSNQLPLKKYWPLISLIIISLLSALSINWNIGGDMRVWMHYFMGSFLLIFSTLKLFHPLDFADAFEMYDIIAKRSRIYAYCYPLIELTLGLAYLSFFLPIITYLLTIIILTIGAVGVIKGLQEGLDISCPCMGTVLDVPLSTVTLTEDIGMALMAFILLLMSIF</sequence>
<evidence type="ECO:0000313" key="10">
    <source>
        <dbReference type="EMBL" id="KTC92906.1"/>
    </source>
</evidence>
<comment type="subcellular location">
    <subcellularLocation>
        <location evidence="2">Membrane</location>
        <topology evidence="2">Multi-pass membrane protein</topology>
    </subcellularLocation>
</comment>
<dbReference type="STRING" id="1212489.Ldro_0277"/>
<dbReference type="Pfam" id="PF14542">
    <property type="entry name" value="Acetyltransf_CG"/>
    <property type="match status" value="1"/>
</dbReference>
<feature type="transmembrane region" description="Helical" evidence="8">
    <location>
        <begin position="239"/>
        <end position="260"/>
    </location>
</feature>
<keyword evidence="7 8" id="KW-0472">Membrane</keyword>
<dbReference type="InterPro" id="IPR016181">
    <property type="entry name" value="Acyl_CoA_acyltransferase"/>
</dbReference>
<dbReference type="Pfam" id="PF07291">
    <property type="entry name" value="MauE"/>
    <property type="match status" value="1"/>
</dbReference>
<evidence type="ECO:0000256" key="7">
    <source>
        <dbReference type="ARBA" id="ARBA00023136"/>
    </source>
</evidence>
<keyword evidence="6 8" id="KW-1133">Transmembrane helix</keyword>
<evidence type="ECO:0000256" key="6">
    <source>
        <dbReference type="ARBA" id="ARBA00022989"/>
    </source>
</evidence>
<accession>A0A0W0TBF5</accession>